<keyword evidence="3" id="KW-1185">Reference proteome</keyword>
<evidence type="ECO:0000313" key="2">
    <source>
        <dbReference type="EMBL" id="KAA8536384.1"/>
    </source>
</evidence>
<protein>
    <submittedName>
        <fullName evidence="2">Uncharacterized protein</fullName>
    </submittedName>
</protein>
<feature type="region of interest" description="Disordered" evidence="1">
    <location>
        <begin position="78"/>
        <end position="100"/>
    </location>
</feature>
<gene>
    <name evidence="2" type="ORF">F0562_028862</name>
</gene>
<dbReference type="Proteomes" id="UP000325577">
    <property type="component" value="Linkage Group LG16"/>
</dbReference>
<organism evidence="2 3">
    <name type="scientific">Nyssa sinensis</name>
    <dbReference type="NCBI Taxonomy" id="561372"/>
    <lineage>
        <taxon>Eukaryota</taxon>
        <taxon>Viridiplantae</taxon>
        <taxon>Streptophyta</taxon>
        <taxon>Embryophyta</taxon>
        <taxon>Tracheophyta</taxon>
        <taxon>Spermatophyta</taxon>
        <taxon>Magnoliopsida</taxon>
        <taxon>eudicotyledons</taxon>
        <taxon>Gunneridae</taxon>
        <taxon>Pentapetalae</taxon>
        <taxon>asterids</taxon>
        <taxon>Cornales</taxon>
        <taxon>Nyssaceae</taxon>
        <taxon>Nyssa</taxon>
    </lineage>
</organism>
<evidence type="ECO:0000256" key="1">
    <source>
        <dbReference type="SAM" id="MobiDB-lite"/>
    </source>
</evidence>
<reference evidence="2 3" key="1">
    <citation type="submission" date="2019-09" db="EMBL/GenBank/DDBJ databases">
        <title>A chromosome-level genome assembly of the Chinese tupelo Nyssa sinensis.</title>
        <authorList>
            <person name="Yang X."/>
            <person name="Kang M."/>
            <person name="Yang Y."/>
            <person name="Xiong H."/>
            <person name="Wang M."/>
            <person name="Zhang Z."/>
            <person name="Wang Z."/>
            <person name="Wu H."/>
            <person name="Ma T."/>
            <person name="Liu J."/>
            <person name="Xi Z."/>
        </authorList>
    </citation>
    <scope>NUCLEOTIDE SEQUENCE [LARGE SCALE GENOMIC DNA]</scope>
    <source>
        <strain evidence="2">J267</strain>
        <tissue evidence="2">Leaf</tissue>
    </source>
</reference>
<name>A0A5J5B187_9ASTE</name>
<accession>A0A5J5B187</accession>
<proteinExistence type="predicted"/>
<sequence length="100" mass="11082">MKSRVVVNPNDERDVSQGTTIRFWASERYQNKGNAVHRSLKKKGCKKEDAAAITKLGLDCTGPNSGARPTVEQVLETLSGLDDGRHTNPYNLPNIGFRQQ</sequence>
<dbReference type="AlphaFoldDB" id="A0A5J5B187"/>
<evidence type="ECO:0000313" key="3">
    <source>
        <dbReference type="Proteomes" id="UP000325577"/>
    </source>
</evidence>
<dbReference type="EMBL" id="CM018039">
    <property type="protein sequence ID" value="KAA8536384.1"/>
    <property type="molecule type" value="Genomic_DNA"/>
</dbReference>